<keyword evidence="1" id="KW-1133">Transmembrane helix</keyword>
<keyword evidence="1" id="KW-0812">Transmembrane</keyword>
<dbReference type="RefSeq" id="WP_201431993.1">
    <property type="nucleotide sequence ID" value="NZ_JAEQBW010000007.1"/>
</dbReference>
<dbReference type="InterPro" id="IPR017853">
    <property type="entry name" value="GH"/>
</dbReference>
<dbReference type="EMBL" id="JAEQBW010000007">
    <property type="protein sequence ID" value="MBK6266312.1"/>
    <property type="molecule type" value="Genomic_DNA"/>
</dbReference>
<name>A0A934X0M5_9BACT</name>
<gene>
    <name evidence="2" type="ORF">JKA74_14795</name>
</gene>
<sequence length="348" mass="39990">MKKLISSKIFISIAMASLIIILAFYLKIEEGSDYREADRIHGFNLVAPRQPFSIDSLLKVKASGAQWIAIVPYAFCNAANGEITFDHPRQWWGEKPKGIIETINMAQSIGLKIMLKPHLWVGGQGWAGDLDFEEDSMWLKFEGDYENYLMTYAKIADSLDVELLCIGTEIRNSTRQRAAYWLGIINKIKENYKGKLTYAANWDEYEEVSFWSELDYIGIDAYFPLSSAKNPSKEELVIAWGKPLGKMQHLSEKFNKAVLFTEYGYESMDYATAGHWTLNKDSLEVNFDTQKVAFESLYNALKDESWWDGGFIWKWHLTQNGLSQRTIKTYTPQNKPALESISKVFKQK</sequence>
<organism evidence="2 3">
    <name type="scientific">Marivirga aurantiaca</name>
    <dbReference type="NCBI Taxonomy" id="2802615"/>
    <lineage>
        <taxon>Bacteria</taxon>
        <taxon>Pseudomonadati</taxon>
        <taxon>Bacteroidota</taxon>
        <taxon>Cytophagia</taxon>
        <taxon>Cytophagales</taxon>
        <taxon>Marivirgaceae</taxon>
        <taxon>Marivirga</taxon>
    </lineage>
</organism>
<dbReference type="Pfam" id="PF22612">
    <property type="entry name" value="GH113"/>
    <property type="match status" value="1"/>
</dbReference>
<dbReference type="Gene3D" id="3.20.20.80">
    <property type="entry name" value="Glycosidases"/>
    <property type="match status" value="1"/>
</dbReference>
<evidence type="ECO:0000313" key="3">
    <source>
        <dbReference type="Proteomes" id="UP000611723"/>
    </source>
</evidence>
<accession>A0A934X0M5</accession>
<keyword evidence="3" id="KW-1185">Reference proteome</keyword>
<dbReference type="SUPFAM" id="SSF51445">
    <property type="entry name" value="(Trans)glycosidases"/>
    <property type="match status" value="1"/>
</dbReference>
<dbReference type="CDD" id="cd19608">
    <property type="entry name" value="GH113_mannanase-like"/>
    <property type="match status" value="1"/>
</dbReference>
<protein>
    <recommendedName>
        <fullName evidence="4">Glycoside hydrolase</fullName>
    </recommendedName>
</protein>
<evidence type="ECO:0000313" key="2">
    <source>
        <dbReference type="EMBL" id="MBK6266312.1"/>
    </source>
</evidence>
<evidence type="ECO:0000256" key="1">
    <source>
        <dbReference type="SAM" id="Phobius"/>
    </source>
</evidence>
<keyword evidence="1" id="KW-0472">Membrane</keyword>
<dbReference type="InterPro" id="IPR055151">
    <property type="entry name" value="GH113"/>
</dbReference>
<dbReference type="Proteomes" id="UP000611723">
    <property type="component" value="Unassembled WGS sequence"/>
</dbReference>
<feature type="transmembrane region" description="Helical" evidence="1">
    <location>
        <begin position="9"/>
        <end position="26"/>
    </location>
</feature>
<evidence type="ECO:0008006" key="4">
    <source>
        <dbReference type="Google" id="ProtNLM"/>
    </source>
</evidence>
<proteinExistence type="predicted"/>
<reference evidence="2" key="1">
    <citation type="submission" date="2021-01" db="EMBL/GenBank/DDBJ databases">
        <title>Marivirga aurantiaca sp. nov., isolated from intertidal surface sediments.</title>
        <authorList>
            <person name="Zhang M."/>
        </authorList>
    </citation>
    <scope>NUCLEOTIDE SEQUENCE</scope>
    <source>
        <strain evidence="2">S37H4</strain>
    </source>
</reference>
<dbReference type="AlphaFoldDB" id="A0A934X0M5"/>
<comment type="caution">
    <text evidence="2">The sequence shown here is derived from an EMBL/GenBank/DDBJ whole genome shotgun (WGS) entry which is preliminary data.</text>
</comment>